<name>A0A3Q8UBD8_9APIC</name>
<evidence type="ECO:0000256" key="2">
    <source>
        <dbReference type="ARBA" id="ARBA00009156"/>
    </source>
</evidence>
<dbReference type="EMBL" id="MK212234">
    <property type="protein sequence ID" value="AZL94200.1"/>
    <property type="molecule type" value="mRNA"/>
</dbReference>
<evidence type="ECO:0000256" key="1">
    <source>
        <dbReference type="ARBA" id="ARBA00005190"/>
    </source>
</evidence>
<sequence length="514" mass="56252">MELVGSIDQGTQSTRFTLYDNKLKKLFSASALHEQHYPQSGWCEHDPMEIINKTYKVINTVMEEAKATYSDFKVVSVGITNQRETVVAWDRFTGKPLYNAIVWLDTRTSDIVQRHVHTYGSADAFRPTVGLPINTYFSAFKIQWLLENVPEVSNAVKEDRAYIGTIDSWLIWNLTGGPQGGAFVTDVTNASRTFLCSVHTQNWTTELLEVFNIPLSCLASIRSSSELYGDVAAVAIPSLVGTPVSGCVGDQQAACIAQAVFKPGDVKCTFGTGAFILMNTGTDPIISTNGLLTTPCYQMGADAPVVWALEGAIAIAGAGISWMKDNLGLISSPEETEALITSVEDTDGVICVPAFSGLFAPRWRTDARGAILGLTQHHEKAHIVRAMMEAIAFMLYEVVEAMRNELHSDSISLVKVDGGMANNGAFLQICSNIINYGMARPKNTEITSLGAAVAAGLSVKFWPHLKHVEELLRSENTLWIPSMDAQFRAKKLKQWEAGVERSLNWAPLCEDSKS</sequence>
<evidence type="ECO:0000256" key="10">
    <source>
        <dbReference type="RuleBase" id="RU003733"/>
    </source>
</evidence>
<evidence type="ECO:0000313" key="13">
    <source>
        <dbReference type="EMBL" id="AZL94200.1"/>
    </source>
</evidence>
<keyword evidence="7" id="KW-0319">Glycerol metabolism</keyword>
<comment type="pathway">
    <text evidence="1">Polyol metabolism; glycerol degradation via glycerol kinase pathway; sn-glycerol 3-phosphate from glycerol: step 1/1.</text>
</comment>
<dbReference type="Pfam" id="PF02782">
    <property type="entry name" value="FGGY_C"/>
    <property type="match status" value="1"/>
</dbReference>
<keyword evidence="4 10" id="KW-0808">Transferase</keyword>
<dbReference type="EMBL" id="MK212235">
    <property type="protein sequence ID" value="AZL94201.1"/>
    <property type="molecule type" value="mRNA"/>
</dbReference>
<comment type="similarity">
    <text evidence="2 10">Belongs to the FGGY kinase family.</text>
</comment>
<dbReference type="AlphaFoldDB" id="A0A3Q8UBD8"/>
<dbReference type="InterPro" id="IPR018483">
    <property type="entry name" value="Carb_kinase_FGGY_CS"/>
</dbReference>
<dbReference type="GO" id="GO:0019563">
    <property type="term" value="P:glycerol catabolic process"/>
    <property type="evidence" value="ECO:0007669"/>
    <property type="project" value="UniProtKB-UniPathway"/>
</dbReference>
<accession>A0A3Q8UBD8</accession>
<dbReference type="SUPFAM" id="SSF53067">
    <property type="entry name" value="Actin-like ATPase domain"/>
    <property type="match status" value="2"/>
</dbReference>
<dbReference type="NCBIfam" id="NF000756">
    <property type="entry name" value="PRK00047.1"/>
    <property type="match status" value="1"/>
</dbReference>
<dbReference type="GO" id="GO:0046167">
    <property type="term" value="P:glycerol-3-phosphate biosynthetic process"/>
    <property type="evidence" value="ECO:0007669"/>
    <property type="project" value="TreeGrafter"/>
</dbReference>
<dbReference type="GO" id="GO:0004370">
    <property type="term" value="F:glycerol kinase activity"/>
    <property type="evidence" value="ECO:0007669"/>
    <property type="project" value="UniProtKB-EC"/>
</dbReference>
<dbReference type="InterPro" id="IPR043129">
    <property type="entry name" value="ATPase_NBD"/>
</dbReference>
<dbReference type="NCBIfam" id="TIGR01311">
    <property type="entry name" value="glycerol_kin"/>
    <property type="match status" value="1"/>
</dbReference>
<dbReference type="Pfam" id="PF00370">
    <property type="entry name" value="FGGY_N"/>
    <property type="match status" value="1"/>
</dbReference>
<reference evidence="14" key="1">
    <citation type="journal article" date="2018" name="Genome Biol. Evol.">
        <title>Nephromyces encodes a urate metabolism pathway and predicted peroxisomes, demonstrating these are not ancient losses of apicomplexans.</title>
        <authorList>
            <person name="Paight C."/>
            <person name="Slamovits C.H."/>
            <person name="Saffo M.B."/>
            <person name="Lane C.E."/>
        </authorList>
    </citation>
    <scope>NUCLEOTIDE SEQUENCE</scope>
    <source>
        <strain evidence="13">Cardio43</strain>
        <strain evidence="14">Cardio44</strain>
    </source>
</reference>
<dbReference type="Gene3D" id="3.30.420.40">
    <property type="match status" value="2"/>
</dbReference>
<dbReference type="PANTHER" id="PTHR10196:SF69">
    <property type="entry name" value="GLYCEROL KINASE"/>
    <property type="match status" value="1"/>
</dbReference>
<organism evidence="14">
    <name type="scientific">Cardiosporidium cionae</name>
    <dbReference type="NCBI Taxonomy" id="476202"/>
    <lineage>
        <taxon>Eukaryota</taxon>
        <taxon>Sar</taxon>
        <taxon>Alveolata</taxon>
        <taxon>Apicomplexa</taxon>
        <taxon>Aconoidasida</taxon>
        <taxon>Nephromycida</taxon>
        <taxon>Cardiosporidium</taxon>
    </lineage>
</organism>
<evidence type="ECO:0000256" key="9">
    <source>
        <dbReference type="ARBA" id="ARBA00043149"/>
    </source>
</evidence>
<evidence type="ECO:0000256" key="7">
    <source>
        <dbReference type="ARBA" id="ARBA00022798"/>
    </source>
</evidence>
<evidence type="ECO:0000256" key="5">
    <source>
        <dbReference type="ARBA" id="ARBA00022741"/>
    </source>
</evidence>
<keyword evidence="5" id="KW-0547">Nucleotide-binding</keyword>
<dbReference type="PIRSF" id="PIRSF000538">
    <property type="entry name" value="GlpK"/>
    <property type="match status" value="1"/>
</dbReference>
<evidence type="ECO:0000259" key="12">
    <source>
        <dbReference type="Pfam" id="PF02782"/>
    </source>
</evidence>
<dbReference type="InterPro" id="IPR018484">
    <property type="entry name" value="FGGY_N"/>
</dbReference>
<dbReference type="GO" id="GO:0005739">
    <property type="term" value="C:mitochondrion"/>
    <property type="evidence" value="ECO:0007669"/>
    <property type="project" value="TreeGrafter"/>
</dbReference>
<dbReference type="CDD" id="cd07792">
    <property type="entry name" value="ASKHA_NBD_FGGY_GK1-3-like"/>
    <property type="match status" value="1"/>
</dbReference>
<dbReference type="PROSITE" id="PS00445">
    <property type="entry name" value="FGGY_KINASES_2"/>
    <property type="match status" value="1"/>
</dbReference>
<evidence type="ECO:0000259" key="11">
    <source>
        <dbReference type="Pfam" id="PF00370"/>
    </source>
</evidence>
<dbReference type="FunFam" id="3.30.420.40:FF:000086">
    <property type="entry name" value="Glycerol kinase"/>
    <property type="match status" value="1"/>
</dbReference>
<dbReference type="PROSITE" id="PS00933">
    <property type="entry name" value="FGGY_KINASES_1"/>
    <property type="match status" value="1"/>
</dbReference>
<feature type="domain" description="Carbohydrate kinase FGGY C-terminal" evidence="12">
    <location>
        <begin position="267"/>
        <end position="457"/>
    </location>
</feature>
<evidence type="ECO:0000256" key="4">
    <source>
        <dbReference type="ARBA" id="ARBA00022679"/>
    </source>
</evidence>
<dbReference type="UniPathway" id="UPA00618">
    <property type="reaction ID" value="UER00672"/>
</dbReference>
<dbReference type="InterPro" id="IPR042018">
    <property type="entry name" value="GK1-3_metazoan-type"/>
</dbReference>
<evidence type="ECO:0000256" key="3">
    <source>
        <dbReference type="ARBA" id="ARBA00012099"/>
    </source>
</evidence>
<evidence type="ECO:0000256" key="8">
    <source>
        <dbReference type="ARBA" id="ARBA00022840"/>
    </source>
</evidence>
<dbReference type="InterPro" id="IPR000577">
    <property type="entry name" value="Carb_kinase_FGGY"/>
</dbReference>
<protein>
    <recommendedName>
        <fullName evidence="3">glycerol kinase</fullName>
        <ecNumber evidence="3">2.7.1.30</ecNumber>
    </recommendedName>
    <alternativeName>
        <fullName evidence="9">ATP:glycerol 3-phosphotransferase</fullName>
    </alternativeName>
</protein>
<keyword evidence="8" id="KW-0067">ATP-binding</keyword>
<dbReference type="PANTHER" id="PTHR10196">
    <property type="entry name" value="SUGAR KINASE"/>
    <property type="match status" value="1"/>
</dbReference>
<dbReference type="InterPro" id="IPR005999">
    <property type="entry name" value="Glycerol_kin"/>
</dbReference>
<keyword evidence="6 10" id="KW-0418">Kinase</keyword>
<evidence type="ECO:0000313" key="14">
    <source>
        <dbReference type="EMBL" id="AZL94201.1"/>
    </source>
</evidence>
<proteinExistence type="evidence at transcript level"/>
<dbReference type="EC" id="2.7.1.30" evidence="3"/>
<evidence type="ECO:0000256" key="6">
    <source>
        <dbReference type="ARBA" id="ARBA00022777"/>
    </source>
</evidence>
<dbReference type="GO" id="GO:0006641">
    <property type="term" value="P:triglyceride metabolic process"/>
    <property type="evidence" value="ECO:0007669"/>
    <property type="project" value="TreeGrafter"/>
</dbReference>
<feature type="domain" description="Carbohydrate kinase FGGY N-terminal" evidence="11">
    <location>
        <begin position="4"/>
        <end position="256"/>
    </location>
</feature>
<dbReference type="GO" id="GO:0005524">
    <property type="term" value="F:ATP binding"/>
    <property type="evidence" value="ECO:0007669"/>
    <property type="project" value="UniProtKB-KW"/>
</dbReference>
<dbReference type="InterPro" id="IPR018485">
    <property type="entry name" value="FGGY_C"/>
</dbReference>